<proteinExistence type="predicted"/>
<accession>X1QTP0</accession>
<dbReference type="Gene3D" id="2.130.10.10">
    <property type="entry name" value="YVTN repeat-like/Quinoprotein amine dehydrogenase"/>
    <property type="match status" value="1"/>
</dbReference>
<dbReference type="SUPFAM" id="SSF63829">
    <property type="entry name" value="Calcium-dependent phosphotriesterase"/>
    <property type="match status" value="1"/>
</dbReference>
<protein>
    <submittedName>
        <fullName evidence="1">Uncharacterized protein</fullName>
    </submittedName>
</protein>
<dbReference type="AlphaFoldDB" id="X1QTP0"/>
<comment type="caution">
    <text evidence="1">The sequence shown here is derived from an EMBL/GenBank/DDBJ whole genome shotgun (WGS) entry which is preliminary data.</text>
</comment>
<sequence length="206" mass="22503">RVFAQGAYFADRNEVRAIQLDPSQAALWYATGGGLVRLDLVREIYQVLSRAEGIPSADLTALAVLDDTRLVAGTADLGVILRISTGKWVRAGLFDGVPHERVFHLSISDFSGDSREPSLWVGTLRGARKLAVRPGFIEPEHESRIILADYLVYDIAEDTSGAVFFATNSGVWRMDESGNFTRYGTSEGVGSLEVTEIERGPEGVEQ</sequence>
<dbReference type="EMBL" id="BARV01038264">
    <property type="protein sequence ID" value="GAI58171.1"/>
    <property type="molecule type" value="Genomic_DNA"/>
</dbReference>
<evidence type="ECO:0000313" key="1">
    <source>
        <dbReference type="EMBL" id="GAI58171.1"/>
    </source>
</evidence>
<organism evidence="1">
    <name type="scientific">marine sediment metagenome</name>
    <dbReference type="NCBI Taxonomy" id="412755"/>
    <lineage>
        <taxon>unclassified sequences</taxon>
        <taxon>metagenomes</taxon>
        <taxon>ecological metagenomes</taxon>
    </lineage>
</organism>
<name>X1QTP0_9ZZZZ</name>
<gene>
    <name evidence="1" type="ORF">S06H3_58996</name>
</gene>
<dbReference type="InterPro" id="IPR015943">
    <property type="entry name" value="WD40/YVTN_repeat-like_dom_sf"/>
</dbReference>
<feature type="non-terminal residue" evidence="1">
    <location>
        <position position="1"/>
    </location>
</feature>
<feature type="non-terminal residue" evidence="1">
    <location>
        <position position="206"/>
    </location>
</feature>
<reference evidence="1" key="1">
    <citation type="journal article" date="2014" name="Front. Microbiol.">
        <title>High frequency of phylogenetically diverse reductive dehalogenase-homologous genes in deep subseafloor sedimentary metagenomes.</title>
        <authorList>
            <person name="Kawai M."/>
            <person name="Futagami T."/>
            <person name="Toyoda A."/>
            <person name="Takaki Y."/>
            <person name="Nishi S."/>
            <person name="Hori S."/>
            <person name="Arai W."/>
            <person name="Tsubouchi T."/>
            <person name="Morono Y."/>
            <person name="Uchiyama I."/>
            <person name="Ito T."/>
            <person name="Fujiyama A."/>
            <person name="Inagaki F."/>
            <person name="Takami H."/>
        </authorList>
    </citation>
    <scope>NUCLEOTIDE SEQUENCE</scope>
    <source>
        <strain evidence="1">Expedition CK06-06</strain>
    </source>
</reference>